<dbReference type="RefSeq" id="WP_007414807.1">
    <property type="nucleotide sequence ID" value="NZ_ABOX02000011.1"/>
</dbReference>
<evidence type="ECO:0008006" key="3">
    <source>
        <dbReference type="Google" id="ProtNLM"/>
    </source>
</evidence>
<dbReference type="Proteomes" id="UP000003688">
    <property type="component" value="Unassembled WGS sequence"/>
</dbReference>
<evidence type="ECO:0000313" key="2">
    <source>
        <dbReference type="Proteomes" id="UP000003688"/>
    </source>
</evidence>
<gene>
    <name evidence="1" type="ORF">Cflav_PD3940</name>
</gene>
<name>B9XG61_PEDPL</name>
<organism evidence="1 2">
    <name type="scientific">Pedosphaera parvula (strain Ellin514)</name>
    <dbReference type="NCBI Taxonomy" id="320771"/>
    <lineage>
        <taxon>Bacteria</taxon>
        <taxon>Pseudomonadati</taxon>
        <taxon>Verrucomicrobiota</taxon>
        <taxon>Pedosphaerae</taxon>
        <taxon>Pedosphaerales</taxon>
        <taxon>Pedosphaeraceae</taxon>
        <taxon>Pedosphaera</taxon>
    </lineage>
</organism>
<evidence type="ECO:0000313" key="1">
    <source>
        <dbReference type="EMBL" id="EEF61223.1"/>
    </source>
</evidence>
<sequence>MFASIRRYKATAPAEAAQLVREGLLPFMGEIEGFEGYYCLDFGNGEMASVSLYDTRAGAEQSNQLAKEWGSKHTVSLVTEKAAPQVGEVVAHRLAPHAIA</sequence>
<dbReference type="AlphaFoldDB" id="B9XG61"/>
<keyword evidence="2" id="KW-1185">Reference proteome</keyword>
<accession>B9XG61</accession>
<proteinExistence type="predicted"/>
<comment type="caution">
    <text evidence="1">The sequence shown here is derived from an EMBL/GenBank/DDBJ whole genome shotgun (WGS) entry which is preliminary data.</text>
</comment>
<reference evidence="1 2" key="1">
    <citation type="journal article" date="2011" name="J. Bacteriol.">
        <title>Genome sequence of 'Pedosphaera parvula' Ellin514, an aerobic Verrucomicrobial isolate from pasture soil.</title>
        <authorList>
            <person name="Kant R."/>
            <person name="van Passel M.W."/>
            <person name="Sangwan P."/>
            <person name="Palva A."/>
            <person name="Lucas S."/>
            <person name="Copeland A."/>
            <person name="Lapidus A."/>
            <person name="Glavina Del Rio T."/>
            <person name="Dalin E."/>
            <person name="Tice H."/>
            <person name="Bruce D."/>
            <person name="Goodwin L."/>
            <person name="Pitluck S."/>
            <person name="Chertkov O."/>
            <person name="Larimer F.W."/>
            <person name="Land M.L."/>
            <person name="Hauser L."/>
            <person name="Brettin T.S."/>
            <person name="Detter J.C."/>
            <person name="Han S."/>
            <person name="de Vos W.M."/>
            <person name="Janssen P.H."/>
            <person name="Smidt H."/>
        </authorList>
    </citation>
    <scope>NUCLEOTIDE SEQUENCE [LARGE SCALE GENOMIC DNA]</scope>
    <source>
        <strain evidence="1 2">Ellin514</strain>
    </source>
</reference>
<protein>
    <recommendedName>
        <fullName evidence="3">ABM domain-containing protein</fullName>
    </recommendedName>
</protein>
<dbReference type="EMBL" id="ABOX02000011">
    <property type="protein sequence ID" value="EEF61223.1"/>
    <property type="molecule type" value="Genomic_DNA"/>
</dbReference>
<dbReference type="OrthoDB" id="3383875at2"/>